<gene>
    <name evidence="3" type="ORF">VNI00_012766</name>
</gene>
<proteinExistence type="predicted"/>
<evidence type="ECO:0000256" key="1">
    <source>
        <dbReference type="SAM" id="MobiDB-lite"/>
    </source>
</evidence>
<feature type="compositionally biased region" description="Low complexity" evidence="1">
    <location>
        <begin position="300"/>
        <end position="336"/>
    </location>
</feature>
<sequence>MMFASRLFSLIVAAAVLLPLTSAAPLESQLLRRQAAQKKCGDGGLGPCICNDALGLRLKSLKCPATTFVFDNPTSVSDGKMKKATSNLGVNSQCDHIVELQFIADKINANTAICTKLTTSATDFKAFFDFINASPNLVNVEATVNNAKGVMFGGNNFGTGTSKKAATGLASYLGLIKSDAQSVATQINSKMDSIMGAGNGFTNFASDYIQDLDAIVTKATQQAPNLADAAIPQQNGNIQIIDETQSTINRCKREDGEDEEEQDKSFWRRAAEFVVRQVTGKKSTSTTKAQACTVKDSKTATKTPAKSTGKTTGKTTTKSTTKAAAKPAAKPAAKSTKTTKKTSAKKPRRLDFH</sequence>
<keyword evidence="2" id="KW-0732">Signal</keyword>
<dbReference type="Proteomes" id="UP001383192">
    <property type="component" value="Unassembled WGS sequence"/>
</dbReference>
<feature type="signal peptide" evidence="2">
    <location>
        <begin position="1"/>
        <end position="23"/>
    </location>
</feature>
<dbReference type="EMBL" id="JAYKXP010000061">
    <property type="protein sequence ID" value="KAK7033542.1"/>
    <property type="molecule type" value="Genomic_DNA"/>
</dbReference>
<feature type="compositionally biased region" description="Basic residues" evidence="1">
    <location>
        <begin position="337"/>
        <end position="353"/>
    </location>
</feature>
<feature type="chain" id="PRO_5043676342" evidence="2">
    <location>
        <begin position="24"/>
        <end position="353"/>
    </location>
</feature>
<feature type="region of interest" description="Disordered" evidence="1">
    <location>
        <begin position="278"/>
        <end position="353"/>
    </location>
</feature>
<accession>A0AAW0C3P0</accession>
<comment type="caution">
    <text evidence="3">The sequence shown here is derived from an EMBL/GenBank/DDBJ whole genome shotgun (WGS) entry which is preliminary data.</text>
</comment>
<dbReference type="AlphaFoldDB" id="A0AAW0C3P0"/>
<reference evidence="3 4" key="1">
    <citation type="submission" date="2024-01" db="EMBL/GenBank/DDBJ databases">
        <title>A draft genome for a cacao thread blight-causing isolate of Paramarasmius palmivorus.</title>
        <authorList>
            <person name="Baruah I.K."/>
            <person name="Bukari Y."/>
            <person name="Amoako-Attah I."/>
            <person name="Meinhardt L.W."/>
            <person name="Bailey B.A."/>
            <person name="Cohen S.P."/>
        </authorList>
    </citation>
    <scope>NUCLEOTIDE SEQUENCE [LARGE SCALE GENOMIC DNA]</scope>
    <source>
        <strain evidence="3 4">GH-12</strain>
    </source>
</reference>
<name>A0AAW0C3P0_9AGAR</name>
<evidence type="ECO:0000256" key="2">
    <source>
        <dbReference type="SAM" id="SignalP"/>
    </source>
</evidence>
<evidence type="ECO:0000313" key="4">
    <source>
        <dbReference type="Proteomes" id="UP001383192"/>
    </source>
</evidence>
<protein>
    <submittedName>
        <fullName evidence="3">Uncharacterized protein</fullName>
    </submittedName>
</protein>
<keyword evidence="4" id="KW-1185">Reference proteome</keyword>
<organism evidence="3 4">
    <name type="scientific">Paramarasmius palmivorus</name>
    <dbReference type="NCBI Taxonomy" id="297713"/>
    <lineage>
        <taxon>Eukaryota</taxon>
        <taxon>Fungi</taxon>
        <taxon>Dikarya</taxon>
        <taxon>Basidiomycota</taxon>
        <taxon>Agaricomycotina</taxon>
        <taxon>Agaricomycetes</taxon>
        <taxon>Agaricomycetidae</taxon>
        <taxon>Agaricales</taxon>
        <taxon>Marasmiineae</taxon>
        <taxon>Marasmiaceae</taxon>
        <taxon>Paramarasmius</taxon>
    </lineage>
</organism>
<feature type="compositionally biased region" description="Polar residues" evidence="1">
    <location>
        <begin position="280"/>
        <end position="290"/>
    </location>
</feature>
<evidence type="ECO:0000313" key="3">
    <source>
        <dbReference type="EMBL" id="KAK7033542.1"/>
    </source>
</evidence>